<reference evidence="2 3" key="1">
    <citation type="submission" date="2018-08" db="EMBL/GenBank/DDBJ databases">
        <title>Henriciella mobilis sp. nov., isolated from seawater.</title>
        <authorList>
            <person name="Cheng H."/>
            <person name="Wu Y.-H."/>
            <person name="Xu X.-W."/>
            <person name="Guo L.-L."/>
        </authorList>
    </citation>
    <scope>NUCLEOTIDE SEQUENCE [LARGE SCALE GENOMIC DNA]</scope>
    <source>
        <strain evidence="2 3">CCUG67844</strain>
    </source>
</reference>
<evidence type="ECO:0008006" key="4">
    <source>
        <dbReference type="Google" id="ProtNLM"/>
    </source>
</evidence>
<protein>
    <recommendedName>
        <fullName evidence="4">Sel1 repeat family protein</fullName>
    </recommendedName>
</protein>
<dbReference type="SUPFAM" id="SSF81901">
    <property type="entry name" value="HCP-like"/>
    <property type="match status" value="1"/>
</dbReference>
<proteinExistence type="predicted"/>
<dbReference type="EMBL" id="QWGA01000003">
    <property type="protein sequence ID" value="RIJ31015.1"/>
    <property type="molecule type" value="Genomic_DNA"/>
</dbReference>
<dbReference type="RefSeq" id="WP_119452515.1">
    <property type="nucleotide sequence ID" value="NZ_QWGA01000003.1"/>
</dbReference>
<accession>A0A399RMV2</accession>
<keyword evidence="1" id="KW-0732">Signal</keyword>
<evidence type="ECO:0000313" key="3">
    <source>
        <dbReference type="Proteomes" id="UP000265845"/>
    </source>
</evidence>
<gene>
    <name evidence="2" type="ORF">D1222_01730</name>
</gene>
<evidence type="ECO:0000313" key="2">
    <source>
        <dbReference type="EMBL" id="RIJ31015.1"/>
    </source>
</evidence>
<dbReference type="Proteomes" id="UP000265845">
    <property type="component" value="Unassembled WGS sequence"/>
</dbReference>
<dbReference type="AlphaFoldDB" id="A0A399RMV2"/>
<name>A0A399RMV2_9PROT</name>
<organism evidence="2 3">
    <name type="scientific">Henriciella algicola</name>
    <dbReference type="NCBI Taxonomy" id="1608422"/>
    <lineage>
        <taxon>Bacteria</taxon>
        <taxon>Pseudomonadati</taxon>
        <taxon>Pseudomonadota</taxon>
        <taxon>Alphaproteobacteria</taxon>
        <taxon>Hyphomonadales</taxon>
        <taxon>Hyphomonadaceae</taxon>
        <taxon>Henriciella</taxon>
    </lineage>
</organism>
<dbReference type="InterPro" id="IPR011990">
    <property type="entry name" value="TPR-like_helical_dom_sf"/>
</dbReference>
<feature type="signal peptide" evidence="1">
    <location>
        <begin position="1"/>
        <end position="21"/>
    </location>
</feature>
<keyword evidence="3" id="KW-1185">Reference proteome</keyword>
<evidence type="ECO:0000256" key="1">
    <source>
        <dbReference type="SAM" id="SignalP"/>
    </source>
</evidence>
<comment type="caution">
    <text evidence="2">The sequence shown here is derived from an EMBL/GenBank/DDBJ whole genome shotgun (WGS) entry which is preliminary data.</text>
</comment>
<dbReference type="Gene3D" id="1.25.40.10">
    <property type="entry name" value="Tetratricopeptide repeat domain"/>
    <property type="match status" value="1"/>
</dbReference>
<sequence>MLLKFILPIAAAAVMSLPALADKLPAQWQSHACEDAFAARLASNAPEDEAYADAIGRGQGNDKDLACAFFHYAKVFHHGTDGESIDLDMARRNYQASAAKGHPYAATIVGAEINPDRYDYLERGANLGVAVAGLVLGNRYADAYSQMKTDAGRYATSRAARKWYAAALNANPTDEERAHADSVLAEIDAELARNPIPLYAQRYSALVSEWNERLAIDGWSADPDIEGRCGPQPEDPQHFDDLSALSTISSVDTFNAQINQGNAVTVWMQCAMQALDAHEDAADAREAMIERFNPLSRARFAKRFHGHPLLAIDEFLQEWSAYPDQLNYWRAAAMRDAADGSRNQVKALNQRVLDYQAALEQRRSSVRASAQASNRASRPVRYGYRERRFNNRTECENAAWNVIDLTTRLAMLDRCARDY</sequence>
<feature type="chain" id="PRO_5017193384" description="Sel1 repeat family protein" evidence="1">
    <location>
        <begin position="22"/>
        <end position="419"/>
    </location>
</feature>